<feature type="transmembrane region" description="Helical" evidence="1">
    <location>
        <begin position="519"/>
        <end position="544"/>
    </location>
</feature>
<feature type="transmembrane region" description="Helical" evidence="1">
    <location>
        <begin position="55"/>
        <end position="73"/>
    </location>
</feature>
<feature type="transmembrane region" description="Helical" evidence="1">
    <location>
        <begin position="247"/>
        <end position="271"/>
    </location>
</feature>
<proteinExistence type="predicted"/>
<feature type="transmembrane region" description="Helical" evidence="1">
    <location>
        <begin position="283"/>
        <end position="301"/>
    </location>
</feature>
<dbReference type="Pfam" id="PF10326">
    <property type="entry name" value="7TM_GPCR_Str"/>
    <property type="match status" value="2"/>
</dbReference>
<feature type="transmembrane region" description="Helical" evidence="1">
    <location>
        <begin position="367"/>
        <end position="390"/>
    </location>
</feature>
<evidence type="ECO:0000313" key="2">
    <source>
        <dbReference type="Proteomes" id="UP000095284"/>
    </source>
</evidence>
<feature type="transmembrane region" description="Helical" evidence="1">
    <location>
        <begin position="192"/>
        <end position="211"/>
    </location>
</feature>
<feature type="transmembrane region" description="Helical" evidence="1">
    <location>
        <begin position="485"/>
        <end position="513"/>
    </location>
</feature>
<name>A0A1I7RPA5_BURXY</name>
<dbReference type="InterPro" id="IPR019428">
    <property type="entry name" value="7TM_GPCR_serpentine_rcpt_Str"/>
</dbReference>
<evidence type="ECO:0000313" key="3">
    <source>
        <dbReference type="WBParaSite" id="BXY_0254600.1"/>
    </source>
</evidence>
<feature type="transmembrane region" description="Helical" evidence="1">
    <location>
        <begin position="94"/>
        <end position="114"/>
    </location>
</feature>
<dbReference type="WBParaSite" id="BXY_0254600.1">
    <property type="protein sequence ID" value="BXY_0254600.1"/>
    <property type="gene ID" value="BXY_0254600"/>
</dbReference>
<dbReference type="PANTHER" id="PTHR22943:SF248">
    <property type="entry name" value="SEVEN TM RECEPTOR"/>
    <property type="match status" value="1"/>
</dbReference>
<keyword evidence="1" id="KW-0812">Transmembrane</keyword>
<dbReference type="Proteomes" id="UP000095284">
    <property type="component" value="Unplaced"/>
</dbReference>
<feature type="transmembrane region" description="Helical" evidence="1">
    <location>
        <begin position="444"/>
        <end position="465"/>
    </location>
</feature>
<evidence type="ECO:0000256" key="1">
    <source>
        <dbReference type="SAM" id="Phobius"/>
    </source>
</evidence>
<feature type="transmembrane region" description="Helical" evidence="1">
    <location>
        <begin position="154"/>
        <end position="172"/>
    </location>
</feature>
<keyword evidence="1" id="KW-1133">Transmembrane helix</keyword>
<keyword evidence="1" id="KW-0472">Membrane</keyword>
<protein>
    <submittedName>
        <fullName evidence="3">Serpentine receptor class gamma</fullName>
    </submittedName>
</protein>
<feature type="transmembrane region" description="Helical" evidence="1">
    <location>
        <begin position="333"/>
        <end position="355"/>
    </location>
</feature>
<dbReference type="AlphaFoldDB" id="A0A1I7RPA5"/>
<accession>A0A1I7RPA5</accession>
<dbReference type="PANTHER" id="PTHR22943">
    <property type="entry name" value="7-TRANSMEMBRANE DOMAIN RECEPTOR C.ELEGANS"/>
    <property type="match status" value="1"/>
</dbReference>
<sequence>MRLYTKLIRFSSVCNIVFSITRSLIGQRPISTANYFFYFTVSPLFLHCSQTLQQILIYITYIVVFFHGGIPAVQFYYRYKTLKDVNVTKTQIEVAYFAMFAFWVVHSLTFYFLFEENPEIYIDDIFGGIKGCTQELPTFTVIYKDAIANQVHNILGHVGLSLISFIMIYYALKTWRVYNQHARQMTKKKLKMNRSVNLLFLLQTGIAHFLSRGLTDKKWRFLATKLDLISMLQPTFNLPCSVDSLDWFYAVSNDIIGAIAIFLSSVVVYLSRQTHEMKVYAKLIILTSCFTILLSLTRIFIAQRPISTSDYNYYFTTSFVLYHASAGWQHVGIVINHLVVYIHVGIPVIQIYYRYKVLKASDVTGRQLFFVFFVVVLYSFINAITFLSIFHKNPVIFTEKVFGGAEGCNQKTIPTFTVLDKVCRSAQKRYFLFKRTLASQIHNVFGHTGLSISYMLVVYYTYRAWRVFKDNAGKITRKKEHINRVVTIVFFLQVIPPFLFTVLPIIIFASHILPSSLMGYISVVLGVGPSLTPLFDSLTILFIIPSYRRRFLKVMRLSSPTLVSTSWSKNSVGAVQPVRSL</sequence>
<organism evidence="2 3">
    <name type="scientific">Bursaphelenchus xylophilus</name>
    <name type="common">Pinewood nematode worm</name>
    <name type="synonym">Aphelenchoides xylophilus</name>
    <dbReference type="NCBI Taxonomy" id="6326"/>
    <lineage>
        <taxon>Eukaryota</taxon>
        <taxon>Metazoa</taxon>
        <taxon>Ecdysozoa</taxon>
        <taxon>Nematoda</taxon>
        <taxon>Chromadorea</taxon>
        <taxon>Rhabditida</taxon>
        <taxon>Tylenchina</taxon>
        <taxon>Tylenchomorpha</taxon>
        <taxon>Aphelenchoidea</taxon>
        <taxon>Aphelenchoididae</taxon>
        <taxon>Bursaphelenchus</taxon>
    </lineage>
</organism>
<reference evidence="3" key="1">
    <citation type="submission" date="2016-11" db="UniProtKB">
        <authorList>
            <consortium name="WormBaseParasite"/>
        </authorList>
    </citation>
    <scope>IDENTIFICATION</scope>
</reference>